<keyword evidence="1" id="KW-1133">Transmembrane helix</keyword>
<proteinExistence type="predicted"/>
<evidence type="ECO:0008006" key="4">
    <source>
        <dbReference type="Google" id="ProtNLM"/>
    </source>
</evidence>
<organism evidence="2 3">
    <name type="scientific">Acorus gramineus</name>
    <name type="common">Dwarf sweet flag</name>
    <dbReference type="NCBI Taxonomy" id="55184"/>
    <lineage>
        <taxon>Eukaryota</taxon>
        <taxon>Viridiplantae</taxon>
        <taxon>Streptophyta</taxon>
        <taxon>Embryophyta</taxon>
        <taxon>Tracheophyta</taxon>
        <taxon>Spermatophyta</taxon>
        <taxon>Magnoliopsida</taxon>
        <taxon>Liliopsida</taxon>
        <taxon>Acoraceae</taxon>
        <taxon>Acorus</taxon>
    </lineage>
</organism>
<accession>A0AAV9B4U3</accession>
<keyword evidence="3" id="KW-1185">Reference proteome</keyword>
<comment type="caution">
    <text evidence="2">The sequence shown here is derived from an EMBL/GenBank/DDBJ whole genome shotgun (WGS) entry which is preliminary data.</text>
</comment>
<reference evidence="2" key="1">
    <citation type="journal article" date="2023" name="Nat. Commun.">
        <title>Diploid and tetraploid genomes of Acorus and the evolution of monocots.</title>
        <authorList>
            <person name="Ma L."/>
            <person name="Liu K.W."/>
            <person name="Li Z."/>
            <person name="Hsiao Y.Y."/>
            <person name="Qi Y."/>
            <person name="Fu T."/>
            <person name="Tang G.D."/>
            <person name="Zhang D."/>
            <person name="Sun W.H."/>
            <person name="Liu D.K."/>
            <person name="Li Y."/>
            <person name="Chen G.Z."/>
            <person name="Liu X.D."/>
            <person name="Liao X.Y."/>
            <person name="Jiang Y.T."/>
            <person name="Yu X."/>
            <person name="Hao Y."/>
            <person name="Huang J."/>
            <person name="Zhao X.W."/>
            <person name="Ke S."/>
            <person name="Chen Y.Y."/>
            <person name="Wu W.L."/>
            <person name="Hsu J.L."/>
            <person name="Lin Y.F."/>
            <person name="Huang M.D."/>
            <person name="Li C.Y."/>
            <person name="Huang L."/>
            <person name="Wang Z.W."/>
            <person name="Zhao X."/>
            <person name="Zhong W.Y."/>
            <person name="Peng D.H."/>
            <person name="Ahmad S."/>
            <person name="Lan S."/>
            <person name="Zhang J.S."/>
            <person name="Tsai W.C."/>
            <person name="Van de Peer Y."/>
            <person name="Liu Z.J."/>
        </authorList>
    </citation>
    <scope>NUCLEOTIDE SEQUENCE</scope>
    <source>
        <strain evidence="2">SCP</strain>
    </source>
</reference>
<keyword evidence="1" id="KW-0812">Transmembrane</keyword>
<gene>
    <name evidence="2" type="ORF">QJS04_geneDACA022637</name>
</gene>
<keyword evidence="1" id="KW-0472">Membrane</keyword>
<evidence type="ECO:0000313" key="2">
    <source>
        <dbReference type="EMBL" id="KAK1271753.1"/>
    </source>
</evidence>
<sequence>MAEWSNAPDSSSGPPTRAWVQIPLLTFVFYYFGFIFWGYSFTLSKIDNYSNVNKQQFYLNFFLFSLKNIKIKSCYLVDKESVVQIPLLTFFIFHF</sequence>
<dbReference type="AlphaFoldDB" id="A0AAV9B4U3"/>
<evidence type="ECO:0000256" key="1">
    <source>
        <dbReference type="SAM" id="Phobius"/>
    </source>
</evidence>
<feature type="transmembrane region" description="Helical" evidence="1">
    <location>
        <begin position="20"/>
        <end position="39"/>
    </location>
</feature>
<protein>
    <recommendedName>
        <fullName evidence="4">ATP synthase F0 subunit 8</fullName>
    </recommendedName>
</protein>
<evidence type="ECO:0000313" key="3">
    <source>
        <dbReference type="Proteomes" id="UP001179952"/>
    </source>
</evidence>
<dbReference type="EMBL" id="JAUJYN010000005">
    <property type="protein sequence ID" value="KAK1271753.1"/>
    <property type="molecule type" value="Genomic_DNA"/>
</dbReference>
<dbReference type="Proteomes" id="UP001179952">
    <property type="component" value="Unassembled WGS sequence"/>
</dbReference>
<name>A0AAV9B4U3_ACOGR</name>
<reference evidence="2" key="2">
    <citation type="submission" date="2023-06" db="EMBL/GenBank/DDBJ databases">
        <authorList>
            <person name="Ma L."/>
            <person name="Liu K.-W."/>
            <person name="Li Z."/>
            <person name="Hsiao Y.-Y."/>
            <person name="Qi Y."/>
            <person name="Fu T."/>
            <person name="Tang G."/>
            <person name="Zhang D."/>
            <person name="Sun W.-H."/>
            <person name="Liu D.-K."/>
            <person name="Li Y."/>
            <person name="Chen G.-Z."/>
            <person name="Liu X.-D."/>
            <person name="Liao X.-Y."/>
            <person name="Jiang Y.-T."/>
            <person name="Yu X."/>
            <person name="Hao Y."/>
            <person name="Huang J."/>
            <person name="Zhao X.-W."/>
            <person name="Ke S."/>
            <person name="Chen Y.-Y."/>
            <person name="Wu W.-L."/>
            <person name="Hsu J.-L."/>
            <person name="Lin Y.-F."/>
            <person name="Huang M.-D."/>
            <person name="Li C.-Y."/>
            <person name="Huang L."/>
            <person name="Wang Z.-W."/>
            <person name="Zhao X."/>
            <person name="Zhong W.-Y."/>
            <person name="Peng D.-H."/>
            <person name="Ahmad S."/>
            <person name="Lan S."/>
            <person name="Zhang J.-S."/>
            <person name="Tsai W.-C."/>
            <person name="Van De Peer Y."/>
            <person name="Liu Z.-J."/>
        </authorList>
    </citation>
    <scope>NUCLEOTIDE SEQUENCE</scope>
    <source>
        <strain evidence="2">SCP</strain>
        <tissue evidence="2">Leaves</tissue>
    </source>
</reference>